<sequence>MYCQQLAAAPIVVKQNHNFLPVKPVFSKSKTFQFATSPSLTCFSRLMKSSNLVFCPHATKCSMPLLTNSTTIDLKLTIQRISTVIPWKETENRIMFLSDLEQYLNINFGTISFFSANSNFPPETVVDKLETAYRKALVYYDYLAGRLRFNSEEGRLEIDCNSAGAGFVVISSELSMAELGDLVNSSPSFQQLETMRPEKCLFVMQVIMFKCGGFAITTCVNHVMLDGWSLKMFLNNLASLLANDEIVSTPYNDRHLLSAQPPTHLTFPHLHGINLDLAPNAFQVKSLKPESKVYRLRPDDIMKLKEKAVENSKRDSAGAGVSTFKVVTAHIWRCKGLARNAENDPDKKSTIHFPVHMRPRLQNPPLPPTYTGNVTIDAPWTTTRGELEQGPFSYLVEMVSNAVSKITEKHIRSIIESGEWLSGFPHGDVIVSSWMTLGFSDVEFPWGKPKCTCPLLVSDWNDIIIMLPTENGDGINIVVTLPPDEMAKFQTLFHKL</sequence>
<evidence type="ECO:0000313" key="2">
    <source>
        <dbReference type="EMBL" id="PIA52193.1"/>
    </source>
</evidence>
<name>A0A2G5E8U9_AQUCA</name>
<comment type="similarity">
    <text evidence="1">Belongs to the plant acyltransferase family.</text>
</comment>
<proteinExistence type="inferred from homology"/>
<protein>
    <submittedName>
        <fullName evidence="2">Uncharacterized protein</fullName>
    </submittedName>
</protein>
<dbReference type="OrthoDB" id="671439at2759"/>
<dbReference type="InterPro" id="IPR023213">
    <property type="entry name" value="CAT-like_dom_sf"/>
</dbReference>
<accession>A0A2G5E8U9</accession>
<dbReference type="Pfam" id="PF02458">
    <property type="entry name" value="Transferase"/>
    <property type="match status" value="1"/>
</dbReference>
<dbReference type="EMBL" id="KZ305027">
    <property type="protein sequence ID" value="PIA52193.1"/>
    <property type="molecule type" value="Genomic_DNA"/>
</dbReference>
<organism evidence="2 3">
    <name type="scientific">Aquilegia coerulea</name>
    <name type="common">Rocky mountain columbine</name>
    <dbReference type="NCBI Taxonomy" id="218851"/>
    <lineage>
        <taxon>Eukaryota</taxon>
        <taxon>Viridiplantae</taxon>
        <taxon>Streptophyta</taxon>
        <taxon>Embryophyta</taxon>
        <taxon>Tracheophyta</taxon>
        <taxon>Spermatophyta</taxon>
        <taxon>Magnoliopsida</taxon>
        <taxon>Ranunculales</taxon>
        <taxon>Ranunculaceae</taxon>
        <taxon>Thalictroideae</taxon>
        <taxon>Aquilegia</taxon>
    </lineage>
</organism>
<reference evidence="2 3" key="1">
    <citation type="submission" date="2017-09" db="EMBL/GenBank/DDBJ databases">
        <title>WGS assembly of Aquilegia coerulea Goldsmith.</title>
        <authorList>
            <person name="Hodges S."/>
            <person name="Kramer E."/>
            <person name="Nordborg M."/>
            <person name="Tomkins J."/>
            <person name="Borevitz J."/>
            <person name="Derieg N."/>
            <person name="Yan J."/>
            <person name="Mihaltcheva S."/>
            <person name="Hayes R.D."/>
            <person name="Rokhsar D."/>
        </authorList>
    </citation>
    <scope>NUCLEOTIDE SEQUENCE [LARGE SCALE GENOMIC DNA]</scope>
    <source>
        <strain evidence="3">cv. Goldsmith</strain>
    </source>
</reference>
<dbReference type="InParanoid" id="A0A2G5E8U9"/>
<dbReference type="Proteomes" id="UP000230069">
    <property type="component" value="Unassembled WGS sequence"/>
</dbReference>
<gene>
    <name evidence="2" type="ORF">AQUCO_01000223v1</name>
</gene>
<evidence type="ECO:0000313" key="3">
    <source>
        <dbReference type="Proteomes" id="UP000230069"/>
    </source>
</evidence>
<dbReference type="AlphaFoldDB" id="A0A2G5E8U9"/>
<keyword evidence="3" id="KW-1185">Reference proteome</keyword>
<dbReference type="PANTHER" id="PTHR31642:SF189">
    <property type="entry name" value="ACYLTRANSFERASE GLAUCE"/>
    <property type="match status" value="1"/>
</dbReference>
<dbReference type="GO" id="GO:0016747">
    <property type="term" value="F:acyltransferase activity, transferring groups other than amino-acyl groups"/>
    <property type="evidence" value="ECO:0007669"/>
    <property type="project" value="TreeGrafter"/>
</dbReference>
<dbReference type="Gene3D" id="3.30.559.10">
    <property type="entry name" value="Chloramphenicol acetyltransferase-like domain"/>
    <property type="match status" value="2"/>
</dbReference>
<dbReference type="InterPro" id="IPR050317">
    <property type="entry name" value="Plant_Fungal_Acyltransferase"/>
</dbReference>
<dbReference type="STRING" id="218851.A0A2G5E8U9"/>
<dbReference type="PANTHER" id="PTHR31642">
    <property type="entry name" value="TRICHOTHECENE 3-O-ACETYLTRANSFERASE"/>
    <property type="match status" value="1"/>
</dbReference>
<evidence type="ECO:0000256" key="1">
    <source>
        <dbReference type="ARBA" id="ARBA00009861"/>
    </source>
</evidence>